<reference evidence="1 2" key="1">
    <citation type="submission" date="2016-09" db="EMBL/GenBank/DDBJ databases">
        <title>The complete genome sequences of Rhizobium gallicum, symbiovars gallicum and phaseoli, symbionts associated to common bean (Phaseolus vulgaris).</title>
        <authorList>
            <person name="Bustos P."/>
            <person name="Santamaria R.I."/>
            <person name="Perez-Carrascal O.M."/>
            <person name="Juarez S."/>
            <person name="Lozano L."/>
            <person name="Martinez-Flores I."/>
            <person name="Martinez-Romero E."/>
            <person name="Cevallos M."/>
            <person name="Romero D."/>
            <person name="Davila G."/>
            <person name="Gonzalez V."/>
        </authorList>
    </citation>
    <scope>NUCLEOTIDE SEQUENCE [LARGE SCALE GENOMIC DNA]</scope>
    <source>
        <strain evidence="1 2">8C-3</strain>
    </source>
</reference>
<dbReference type="SUPFAM" id="SSF81301">
    <property type="entry name" value="Nucleotidyltransferase"/>
    <property type="match status" value="1"/>
</dbReference>
<dbReference type="PANTHER" id="PTHR34822">
    <property type="entry name" value="GRPB DOMAIN PROTEIN (AFU_ORTHOLOGUE AFUA_1G01530)"/>
    <property type="match status" value="1"/>
</dbReference>
<evidence type="ECO:0000313" key="1">
    <source>
        <dbReference type="EMBL" id="APO75629.1"/>
    </source>
</evidence>
<dbReference type="Pfam" id="PF04229">
    <property type="entry name" value="GrpB"/>
    <property type="match status" value="1"/>
</dbReference>
<dbReference type="InterPro" id="IPR043519">
    <property type="entry name" value="NT_sf"/>
</dbReference>
<dbReference type="Proteomes" id="UP000185109">
    <property type="component" value="Chromosome"/>
</dbReference>
<dbReference type="AlphaFoldDB" id="A0A1L5P655"/>
<accession>A0A1L5P655</accession>
<protein>
    <submittedName>
        <fullName evidence="1">Glutamate-rich protein GrpB</fullName>
    </submittedName>
</protein>
<sequence length="118" mass="13514">MRARVPGLSAKPLIDIDVTMPSPERVLAAINTMEGAGYENRGNRYERDVYAFMMRSTKPIRRIYLLPQGNETHQKRIIFRDYLIAHPLIAAEYSVLKQKLSGKYAYDGDGYTRAKADF</sequence>
<gene>
    <name evidence="1" type="ORF">AM571_CH02824</name>
</gene>
<dbReference type="PANTHER" id="PTHR34822:SF1">
    <property type="entry name" value="GRPB FAMILY PROTEIN"/>
    <property type="match status" value="1"/>
</dbReference>
<proteinExistence type="predicted"/>
<organism evidence="1 2">
    <name type="scientific">Rhizobium etli 8C-3</name>
    <dbReference type="NCBI Taxonomy" id="538025"/>
    <lineage>
        <taxon>Bacteria</taxon>
        <taxon>Pseudomonadati</taxon>
        <taxon>Pseudomonadota</taxon>
        <taxon>Alphaproteobacteria</taxon>
        <taxon>Hyphomicrobiales</taxon>
        <taxon>Rhizobiaceae</taxon>
        <taxon>Rhizobium/Agrobacterium group</taxon>
        <taxon>Rhizobium</taxon>
    </lineage>
</organism>
<dbReference type="Gene3D" id="3.30.460.10">
    <property type="entry name" value="Beta Polymerase, domain 2"/>
    <property type="match status" value="1"/>
</dbReference>
<evidence type="ECO:0000313" key="2">
    <source>
        <dbReference type="Proteomes" id="UP000185109"/>
    </source>
</evidence>
<dbReference type="InterPro" id="IPR007344">
    <property type="entry name" value="GrpB/CoaE"/>
</dbReference>
<dbReference type="EMBL" id="CP017241">
    <property type="protein sequence ID" value="APO75629.1"/>
    <property type="molecule type" value="Genomic_DNA"/>
</dbReference>
<name>A0A1L5P655_RHIET</name>